<dbReference type="SMART" id="SM00882">
    <property type="entry name" value="CoA_trans"/>
    <property type="match status" value="1"/>
</dbReference>
<accession>A0A5Q6RY26</accession>
<evidence type="ECO:0000313" key="5">
    <source>
        <dbReference type="Proteomes" id="UP000307768"/>
    </source>
</evidence>
<dbReference type="NCBIfam" id="TIGR02429">
    <property type="entry name" value="pcaI_scoA_fam"/>
    <property type="match status" value="1"/>
</dbReference>
<dbReference type="InterPro" id="IPR004163">
    <property type="entry name" value="CoA_transf_BS"/>
</dbReference>
<dbReference type="Gene3D" id="3.40.1080.10">
    <property type="entry name" value="Glutaconate Coenzyme A-transferase"/>
    <property type="match status" value="1"/>
</dbReference>
<gene>
    <name evidence="4" type="ORF">FE697_012690</name>
</gene>
<sequence length="239" mass="25777">MRKLRDDAQAALDGLLHDGMTIAVGGFGLSGNPFDLIEAVRDSGVQDLTVVSNNMGVDGKGLGILLESSQVTKVIASYVGENALFARQFLDGVLEVEFTPQGTLAERMRAGGAGIAAFYTRTGVGTPVAEGKPTEVFDGETYVLERGIIADLALVHAHTVDPEGNLRYRLTARNFNPIVATCGRATVVDAQRVLDTYLDPDDVHTPGIYVDRVIASSDREYPIEQRTTRPRPDRTTEEA</sequence>
<organism evidence="4 5">
    <name type="scientific">Mumia zhuanghuii</name>
    <dbReference type="NCBI Taxonomy" id="2585211"/>
    <lineage>
        <taxon>Bacteria</taxon>
        <taxon>Bacillati</taxon>
        <taxon>Actinomycetota</taxon>
        <taxon>Actinomycetes</taxon>
        <taxon>Propionibacteriales</taxon>
        <taxon>Nocardioidaceae</taxon>
        <taxon>Mumia</taxon>
    </lineage>
</organism>
<reference evidence="4 5" key="1">
    <citation type="submission" date="2019-09" db="EMBL/GenBank/DDBJ databases">
        <title>Mumia zhuanghuii sp. nov. isolated from the intestinal contents of plateau pika (Ochotona curzoniae) in the Qinghai-Tibet plateau of China.</title>
        <authorList>
            <person name="Tian Z."/>
        </authorList>
    </citation>
    <scope>NUCLEOTIDE SEQUENCE [LARGE SCALE GENOMIC DNA]</scope>
    <source>
        <strain evidence="5">350</strain>
    </source>
</reference>
<keyword evidence="2 4" id="KW-0808">Transferase</keyword>
<dbReference type="PANTHER" id="PTHR13707">
    <property type="entry name" value="KETOACID-COENZYME A TRANSFERASE"/>
    <property type="match status" value="1"/>
</dbReference>
<dbReference type="EMBL" id="VDFQ02000003">
    <property type="protein sequence ID" value="KAA1422985.1"/>
    <property type="molecule type" value="Genomic_DNA"/>
</dbReference>
<dbReference type="GO" id="GO:0008410">
    <property type="term" value="F:CoA-transferase activity"/>
    <property type="evidence" value="ECO:0007669"/>
    <property type="project" value="InterPro"/>
</dbReference>
<dbReference type="SUPFAM" id="SSF100950">
    <property type="entry name" value="NagB/RpiA/CoA transferase-like"/>
    <property type="match status" value="1"/>
</dbReference>
<dbReference type="InterPro" id="IPR037171">
    <property type="entry name" value="NagB/RpiA_transferase-like"/>
</dbReference>
<feature type="region of interest" description="Disordered" evidence="3">
    <location>
        <begin position="219"/>
        <end position="239"/>
    </location>
</feature>
<dbReference type="RefSeq" id="WP_149769936.1">
    <property type="nucleotide sequence ID" value="NZ_VDFQ02000003.1"/>
</dbReference>
<protein>
    <submittedName>
        <fullName evidence="4">CoA transferase subunit A</fullName>
    </submittedName>
</protein>
<proteinExistence type="inferred from homology"/>
<dbReference type="InterPro" id="IPR004165">
    <property type="entry name" value="CoA_trans_fam_I"/>
</dbReference>
<comment type="caution">
    <text evidence="4">The sequence shown here is derived from an EMBL/GenBank/DDBJ whole genome shotgun (WGS) entry which is preliminary data.</text>
</comment>
<evidence type="ECO:0000256" key="3">
    <source>
        <dbReference type="SAM" id="MobiDB-lite"/>
    </source>
</evidence>
<evidence type="ECO:0000256" key="1">
    <source>
        <dbReference type="ARBA" id="ARBA00005612"/>
    </source>
</evidence>
<dbReference type="InterPro" id="IPR012792">
    <property type="entry name" value="3-oxoacid_CoA-transf_A"/>
</dbReference>
<dbReference type="PROSITE" id="PS01273">
    <property type="entry name" value="COA_TRANSF_1"/>
    <property type="match status" value="1"/>
</dbReference>
<dbReference type="AlphaFoldDB" id="A0A5Q6RY26"/>
<comment type="similarity">
    <text evidence="1">Belongs to the 3-oxoacid CoA-transferase subunit A family.</text>
</comment>
<evidence type="ECO:0000313" key="4">
    <source>
        <dbReference type="EMBL" id="KAA1422985.1"/>
    </source>
</evidence>
<dbReference type="Pfam" id="PF01144">
    <property type="entry name" value="CoA_trans"/>
    <property type="match status" value="1"/>
</dbReference>
<dbReference type="PANTHER" id="PTHR13707:SF60">
    <property type="entry name" value="ACETATE COA-TRANSFERASE SUBUNIT ALPHA"/>
    <property type="match status" value="1"/>
</dbReference>
<name>A0A5Q6RY26_9ACTN</name>
<dbReference type="OrthoDB" id="9778604at2"/>
<dbReference type="Proteomes" id="UP000307768">
    <property type="component" value="Unassembled WGS sequence"/>
</dbReference>
<evidence type="ECO:0000256" key="2">
    <source>
        <dbReference type="ARBA" id="ARBA00022679"/>
    </source>
</evidence>